<dbReference type="InterPro" id="IPR030489">
    <property type="entry name" value="TR_Rrf2-type_CS"/>
</dbReference>
<dbReference type="InterPro" id="IPR000944">
    <property type="entry name" value="Tscrpt_reg_Rrf2"/>
</dbReference>
<comment type="caution">
    <text evidence="1">The sequence shown here is derived from an EMBL/GenBank/DDBJ whole genome shotgun (WGS) entry which is preliminary data.</text>
</comment>
<reference evidence="1 2" key="1">
    <citation type="submission" date="2018-05" db="EMBL/GenBank/DDBJ databases">
        <title>Abyssibacter profundi OUC007T gen. nov., sp. nov, a marine bacterium isolated from seawater of the Mariana Trench.</title>
        <authorList>
            <person name="Zhou S."/>
        </authorList>
    </citation>
    <scope>NUCLEOTIDE SEQUENCE [LARGE SCALE GENOMIC DNA]</scope>
    <source>
        <strain evidence="1 2">OUC007</strain>
    </source>
</reference>
<dbReference type="Gene3D" id="1.10.10.10">
    <property type="entry name" value="Winged helix-like DNA-binding domain superfamily/Winged helix DNA-binding domain"/>
    <property type="match status" value="1"/>
</dbReference>
<dbReference type="GO" id="GO:0003700">
    <property type="term" value="F:DNA-binding transcription factor activity"/>
    <property type="evidence" value="ECO:0007669"/>
    <property type="project" value="TreeGrafter"/>
</dbReference>
<dbReference type="GO" id="GO:0005829">
    <property type="term" value="C:cytosol"/>
    <property type="evidence" value="ECO:0007669"/>
    <property type="project" value="TreeGrafter"/>
</dbReference>
<dbReference type="RefSeq" id="WP_109718898.1">
    <property type="nucleotide sequence ID" value="NZ_QEQK01000002.1"/>
</dbReference>
<protein>
    <submittedName>
        <fullName evidence="1">SUF system Fe-S cluster assembly regulator</fullName>
    </submittedName>
</protein>
<evidence type="ECO:0000313" key="2">
    <source>
        <dbReference type="Proteomes" id="UP000251800"/>
    </source>
</evidence>
<dbReference type="PROSITE" id="PS01332">
    <property type="entry name" value="HTH_RRF2_1"/>
    <property type="match status" value="1"/>
</dbReference>
<dbReference type="NCBIfam" id="TIGR00738">
    <property type="entry name" value="rrf2_super"/>
    <property type="match status" value="1"/>
</dbReference>
<dbReference type="PANTHER" id="PTHR33221:SF2">
    <property type="entry name" value="TRANSCRIPTIONAL REGULATOR"/>
    <property type="match status" value="1"/>
</dbReference>
<dbReference type="NCBIfam" id="TIGR02944">
    <property type="entry name" value="suf_reg_Xantho"/>
    <property type="match status" value="1"/>
</dbReference>
<evidence type="ECO:0000313" key="1">
    <source>
        <dbReference type="EMBL" id="PWN57395.1"/>
    </source>
</evidence>
<dbReference type="InterPro" id="IPR036388">
    <property type="entry name" value="WH-like_DNA-bd_sf"/>
</dbReference>
<dbReference type="Pfam" id="PF02082">
    <property type="entry name" value="Rrf2"/>
    <property type="match status" value="1"/>
</dbReference>
<gene>
    <name evidence="1" type="ORF">DEH80_02570</name>
</gene>
<dbReference type="PANTHER" id="PTHR33221">
    <property type="entry name" value="WINGED HELIX-TURN-HELIX TRANSCRIPTIONAL REGULATOR, RRF2 FAMILY"/>
    <property type="match status" value="1"/>
</dbReference>
<organism evidence="1 2">
    <name type="scientific">Abyssibacter profundi</name>
    <dbReference type="NCBI Taxonomy" id="2182787"/>
    <lineage>
        <taxon>Bacteria</taxon>
        <taxon>Pseudomonadati</taxon>
        <taxon>Pseudomonadota</taxon>
        <taxon>Gammaproteobacteria</taxon>
        <taxon>Chromatiales</taxon>
        <taxon>Oceanococcaceae</taxon>
        <taxon>Abyssibacter</taxon>
    </lineage>
</organism>
<dbReference type="OrthoDB" id="9808360at2"/>
<proteinExistence type="predicted"/>
<dbReference type="SUPFAM" id="SSF46785">
    <property type="entry name" value="Winged helix' DNA-binding domain"/>
    <property type="match status" value="1"/>
</dbReference>
<keyword evidence="2" id="KW-1185">Reference proteome</keyword>
<dbReference type="Proteomes" id="UP000251800">
    <property type="component" value="Unassembled WGS sequence"/>
</dbReference>
<dbReference type="InterPro" id="IPR014290">
    <property type="entry name" value="SUF_FeS_clus_asmbl_reg"/>
</dbReference>
<dbReference type="InterPro" id="IPR036390">
    <property type="entry name" value="WH_DNA-bd_sf"/>
</dbReference>
<dbReference type="PROSITE" id="PS51197">
    <property type="entry name" value="HTH_RRF2_2"/>
    <property type="match status" value="1"/>
</dbReference>
<accession>A0A363UPR2</accession>
<sequence length="163" mass="17313">MLRLSKLTDYGTVIMTTLAQSDCRRSATDLAAAANLPVDAARKVLKDLARAGLVQSERGAHGGYALARPAADISVTAIIEAIEGPIALTECSIHDHRCEIEQSCGARSNWHLINRAVRMALEQVSLADMASPGSGRIAALARRFAPPAPVTVPADSIQRMTRA</sequence>
<name>A0A363UPR2_9GAMM</name>
<dbReference type="EMBL" id="QEQK01000002">
    <property type="protein sequence ID" value="PWN57395.1"/>
    <property type="molecule type" value="Genomic_DNA"/>
</dbReference>
<dbReference type="AlphaFoldDB" id="A0A363UPR2"/>